<dbReference type="Proteomes" id="UP000886595">
    <property type="component" value="Unassembled WGS sequence"/>
</dbReference>
<protein>
    <submittedName>
        <fullName evidence="2">Uncharacterized protein</fullName>
    </submittedName>
</protein>
<dbReference type="AlphaFoldDB" id="A0A8X7V5G3"/>
<feature type="region of interest" description="Disordered" evidence="1">
    <location>
        <begin position="42"/>
        <end position="82"/>
    </location>
</feature>
<feature type="compositionally biased region" description="Basic and acidic residues" evidence="1">
    <location>
        <begin position="42"/>
        <end position="75"/>
    </location>
</feature>
<evidence type="ECO:0000313" key="3">
    <source>
        <dbReference type="Proteomes" id="UP000886595"/>
    </source>
</evidence>
<accession>A0A8X7V5G3</accession>
<keyword evidence="3" id="KW-1185">Reference proteome</keyword>
<reference evidence="2 3" key="1">
    <citation type="submission" date="2020-02" db="EMBL/GenBank/DDBJ databases">
        <authorList>
            <person name="Ma Q."/>
            <person name="Huang Y."/>
            <person name="Song X."/>
            <person name="Pei D."/>
        </authorList>
    </citation>
    <scope>NUCLEOTIDE SEQUENCE [LARGE SCALE GENOMIC DNA]</scope>
    <source>
        <strain evidence="2">Sxm20200214</strain>
        <tissue evidence="2">Leaf</tissue>
    </source>
</reference>
<sequence length="82" mass="9914">MDPFNTRLRKRIPWILVTDFDHFMIQEGNKAEAQEDEIVVKEPELEKKQEPESEFEKQKEKTERNQKALKEKEMDNAAYKNF</sequence>
<gene>
    <name evidence="2" type="ORF">Bca52824_032776</name>
</gene>
<comment type="caution">
    <text evidence="2">The sequence shown here is derived from an EMBL/GenBank/DDBJ whole genome shotgun (WGS) entry which is preliminary data.</text>
</comment>
<dbReference type="EMBL" id="JAAMPC010000007">
    <property type="protein sequence ID" value="KAG2304125.1"/>
    <property type="molecule type" value="Genomic_DNA"/>
</dbReference>
<organism evidence="2 3">
    <name type="scientific">Brassica carinata</name>
    <name type="common">Ethiopian mustard</name>
    <name type="synonym">Abyssinian cabbage</name>
    <dbReference type="NCBI Taxonomy" id="52824"/>
    <lineage>
        <taxon>Eukaryota</taxon>
        <taxon>Viridiplantae</taxon>
        <taxon>Streptophyta</taxon>
        <taxon>Embryophyta</taxon>
        <taxon>Tracheophyta</taxon>
        <taxon>Spermatophyta</taxon>
        <taxon>Magnoliopsida</taxon>
        <taxon>eudicotyledons</taxon>
        <taxon>Gunneridae</taxon>
        <taxon>Pentapetalae</taxon>
        <taxon>rosids</taxon>
        <taxon>malvids</taxon>
        <taxon>Brassicales</taxon>
        <taxon>Brassicaceae</taxon>
        <taxon>Brassiceae</taxon>
        <taxon>Brassica</taxon>
    </lineage>
</organism>
<evidence type="ECO:0000256" key="1">
    <source>
        <dbReference type="SAM" id="MobiDB-lite"/>
    </source>
</evidence>
<proteinExistence type="predicted"/>
<evidence type="ECO:0000313" key="2">
    <source>
        <dbReference type="EMBL" id="KAG2304125.1"/>
    </source>
</evidence>
<name>A0A8X7V5G3_BRACI</name>